<evidence type="ECO:0000313" key="3">
    <source>
        <dbReference type="Proteomes" id="UP000284706"/>
    </source>
</evidence>
<dbReference type="AlphaFoldDB" id="A0A409WSN4"/>
<sequence length="153" mass="17494">MRYWLHVLESWCLCPVNLQSRDRGHGMRLYWHEKLANLVTNQKDISERQEDIRKEQRPLTYLRRKKLKNSIGKGRSDDRKACSEDNNAKETRYRALKSSEKGNEAEIDVVEKGRIRGRLGINSPGNDPPAGDKASRAVSGGYNLTAGHDDEES</sequence>
<organism evidence="2 3">
    <name type="scientific">Gymnopilus dilepis</name>
    <dbReference type="NCBI Taxonomy" id="231916"/>
    <lineage>
        <taxon>Eukaryota</taxon>
        <taxon>Fungi</taxon>
        <taxon>Dikarya</taxon>
        <taxon>Basidiomycota</taxon>
        <taxon>Agaricomycotina</taxon>
        <taxon>Agaricomycetes</taxon>
        <taxon>Agaricomycetidae</taxon>
        <taxon>Agaricales</taxon>
        <taxon>Agaricineae</taxon>
        <taxon>Hymenogastraceae</taxon>
        <taxon>Gymnopilus</taxon>
    </lineage>
</organism>
<dbReference type="InParanoid" id="A0A409WSN4"/>
<proteinExistence type="predicted"/>
<reference evidence="2 3" key="1">
    <citation type="journal article" date="2018" name="Evol. Lett.">
        <title>Horizontal gene cluster transfer increased hallucinogenic mushroom diversity.</title>
        <authorList>
            <person name="Reynolds H.T."/>
            <person name="Vijayakumar V."/>
            <person name="Gluck-Thaler E."/>
            <person name="Korotkin H.B."/>
            <person name="Matheny P.B."/>
            <person name="Slot J.C."/>
        </authorList>
    </citation>
    <scope>NUCLEOTIDE SEQUENCE [LARGE SCALE GENOMIC DNA]</scope>
    <source>
        <strain evidence="2 3">SRW20</strain>
    </source>
</reference>
<comment type="caution">
    <text evidence="2">The sequence shown here is derived from an EMBL/GenBank/DDBJ whole genome shotgun (WGS) entry which is preliminary data.</text>
</comment>
<feature type="compositionally biased region" description="Basic and acidic residues" evidence="1">
    <location>
        <begin position="74"/>
        <end position="114"/>
    </location>
</feature>
<dbReference type="Proteomes" id="UP000284706">
    <property type="component" value="Unassembled WGS sequence"/>
</dbReference>
<dbReference type="EMBL" id="NHYE01004860">
    <property type="protein sequence ID" value="PPQ81512.1"/>
    <property type="molecule type" value="Genomic_DNA"/>
</dbReference>
<name>A0A409WSN4_9AGAR</name>
<accession>A0A409WSN4</accession>
<evidence type="ECO:0000256" key="1">
    <source>
        <dbReference type="SAM" id="MobiDB-lite"/>
    </source>
</evidence>
<protein>
    <submittedName>
        <fullName evidence="2">Uncharacterized protein</fullName>
    </submittedName>
</protein>
<evidence type="ECO:0000313" key="2">
    <source>
        <dbReference type="EMBL" id="PPQ81512.1"/>
    </source>
</evidence>
<feature type="region of interest" description="Disordered" evidence="1">
    <location>
        <begin position="63"/>
        <end position="153"/>
    </location>
</feature>
<keyword evidence="3" id="KW-1185">Reference proteome</keyword>
<gene>
    <name evidence="2" type="ORF">CVT26_010899</name>
</gene>